<dbReference type="Pfam" id="PF13181">
    <property type="entry name" value="TPR_8"/>
    <property type="match status" value="1"/>
</dbReference>
<dbReference type="Proteomes" id="UP000184048">
    <property type="component" value="Unassembled WGS sequence"/>
</dbReference>
<dbReference type="OrthoDB" id="9806995at2"/>
<dbReference type="SMART" id="SM00028">
    <property type="entry name" value="TPR"/>
    <property type="match status" value="5"/>
</dbReference>
<keyword evidence="6" id="KW-0175">Coiled coil</keyword>
<proteinExistence type="inferred from homology"/>
<keyword evidence="7" id="KW-1133">Transmembrane helix</keyword>
<evidence type="ECO:0000313" key="8">
    <source>
        <dbReference type="EMBL" id="SHE70148.1"/>
    </source>
</evidence>
<feature type="coiled-coil region" evidence="6">
    <location>
        <begin position="330"/>
        <end position="359"/>
    </location>
</feature>
<comment type="similarity">
    <text evidence="5">Belongs to the Rap family.</text>
</comment>
<feature type="transmembrane region" description="Helical" evidence="7">
    <location>
        <begin position="388"/>
        <end position="405"/>
    </location>
</feature>
<evidence type="ECO:0000313" key="9">
    <source>
        <dbReference type="Proteomes" id="UP000184048"/>
    </source>
</evidence>
<comment type="subcellular location">
    <subcellularLocation>
        <location evidence="1">Cytoplasm</location>
    </subcellularLocation>
</comment>
<keyword evidence="9" id="KW-1185">Reference proteome</keyword>
<keyword evidence="2" id="KW-0963">Cytoplasm</keyword>
<accession>A0A1M4VML7</accession>
<dbReference type="SUPFAM" id="SSF48452">
    <property type="entry name" value="TPR-like"/>
    <property type="match status" value="1"/>
</dbReference>
<dbReference type="InterPro" id="IPR011990">
    <property type="entry name" value="TPR-like_helical_dom_sf"/>
</dbReference>
<dbReference type="Pfam" id="PF13424">
    <property type="entry name" value="TPR_12"/>
    <property type="match status" value="1"/>
</dbReference>
<keyword evidence="7" id="KW-0812">Transmembrane</keyword>
<gene>
    <name evidence="8" type="ORF">SAMN02745131_00908</name>
</gene>
<evidence type="ECO:0000256" key="4">
    <source>
        <dbReference type="ARBA" id="ARBA00022803"/>
    </source>
</evidence>
<evidence type="ECO:0000256" key="3">
    <source>
        <dbReference type="ARBA" id="ARBA00022737"/>
    </source>
</evidence>
<dbReference type="PANTHER" id="PTHR46630">
    <property type="entry name" value="TETRATRICOPEPTIDE REPEAT PROTEIN 29"/>
    <property type="match status" value="1"/>
</dbReference>
<organism evidence="8 9">
    <name type="scientific">Flavisolibacter ginsengisoli DSM 18119</name>
    <dbReference type="NCBI Taxonomy" id="1121884"/>
    <lineage>
        <taxon>Bacteria</taxon>
        <taxon>Pseudomonadati</taxon>
        <taxon>Bacteroidota</taxon>
        <taxon>Chitinophagia</taxon>
        <taxon>Chitinophagales</taxon>
        <taxon>Chitinophagaceae</taxon>
        <taxon>Flavisolibacter</taxon>
    </lineage>
</organism>
<feature type="transmembrane region" description="Helical" evidence="7">
    <location>
        <begin position="417"/>
        <end position="435"/>
    </location>
</feature>
<evidence type="ECO:0000256" key="7">
    <source>
        <dbReference type="SAM" id="Phobius"/>
    </source>
</evidence>
<evidence type="ECO:0000256" key="5">
    <source>
        <dbReference type="ARBA" id="ARBA00038253"/>
    </source>
</evidence>
<dbReference type="InterPro" id="IPR051476">
    <property type="entry name" value="Bac_ResReg_Asp_Phosphatase"/>
</dbReference>
<dbReference type="Gene3D" id="1.25.40.10">
    <property type="entry name" value="Tetratricopeptide repeat domain"/>
    <property type="match status" value="2"/>
</dbReference>
<keyword evidence="4" id="KW-0802">TPR repeat</keyword>
<dbReference type="GO" id="GO:0005737">
    <property type="term" value="C:cytoplasm"/>
    <property type="evidence" value="ECO:0007669"/>
    <property type="project" value="UniProtKB-SubCell"/>
</dbReference>
<protein>
    <submittedName>
        <fullName evidence="8">Tetratricopeptide repeat-containing protein</fullName>
    </submittedName>
</protein>
<dbReference type="EMBL" id="FQUU01000003">
    <property type="protein sequence ID" value="SHE70148.1"/>
    <property type="molecule type" value="Genomic_DNA"/>
</dbReference>
<dbReference type="RefSeq" id="WP_072834050.1">
    <property type="nucleotide sequence ID" value="NZ_FQUU01000003.1"/>
</dbReference>
<evidence type="ECO:0000256" key="6">
    <source>
        <dbReference type="SAM" id="Coils"/>
    </source>
</evidence>
<keyword evidence="3" id="KW-0677">Repeat</keyword>
<dbReference type="AlphaFoldDB" id="A0A1M4VML7"/>
<evidence type="ECO:0000256" key="2">
    <source>
        <dbReference type="ARBA" id="ARBA00022490"/>
    </source>
</evidence>
<dbReference type="PANTHER" id="PTHR46630:SF1">
    <property type="entry name" value="TETRATRICOPEPTIDE REPEAT PROTEIN 29"/>
    <property type="match status" value="1"/>
</dbReference>
<feature type="transmembrane region" description="Helical" evidence="7">
    <location>
        <begin position="356"/>
        <end position="376"/>
    </location>
</feature>
<keyword evidence="7" id="KW-0472">Membrane</keyword>
<reference evidence="8 9" key="1">
    <citation type="submission" date="2016-11" db="EMBL/GenBank/DDBJ databases">
        <authorList>
            <person name="Jaros S."/>
            <person name="Januszkiewicz K."/>
            <person name="Wedrychowicz H."/>
        </authorList>
    </citation>
    <scope>NUCLEOTIDE SEQUENCE [LARGE SCALE GENOMIC DNA]</scope>
    <source>
        <strain evidence="8 9">DSM 18119</strain>
    </source>
</reference>
<dbReference type="STRING" id="1121884.SAMN02745131_00908"/>
<name>A0A1M4VML7_9BACT</name>
<evidence type="ECO:0000256" key="1">
    <source>
        <dbReference type="ARBA" id="ARBA00004496"/>
    </source>
</evidence>
<sequence length="470" mass="53596">MNRTKTIYKNAIYAIIFLLFPRATFAQNREMDSLKQLLSRTSSGTARVDLLVKLGLFEQSFKGGLRYAEDALALAKKIHYRKGEGASFNQIGNQYFAASNYPAALNFYFQGLKIREETDDINGIFGSYNNIANVYFELGDLDRALTYNFKSLQFSQPSNVYGKACLLNNVGTIYEKREQLDSALYYQQRSYELFNQSMSKYQYINTLNALGSLQMKLGNYELAKSYFSLGIKNGVEYNDSLNRASSYLGLAKLFKQLKQEDSCINYAKRAIVFAHRQQSVAQSVIVDAGKLVSELYVGKNDKEAYTYLKLAMDTRDSTFSREKTMQIQNMVFAEQERQKEIQEQKSKEAEERQNNLQYAAIALGLVTLLIGFFVLSHSVIANQKLIKFLGIVSLLIIFEFLNLLLHPYLGELTHHSPVWMLLVMVSVAALLVPLHHKVEYWVTHKLVEKNNRIRLVAAKKTVAKLEGKVS</sequence>
<dbReference type="InterPro" id="IPR019734">
    <property type="entry name" value="TPR_rpt"/>
</dbReference>